<protein>
    <recommendedName>
        <fullName evidence="1">DUF3616 domain-containing protein</fullName>
    </recommendedName>
</protein>
<evidence type="ECO:0000313" key="2">
    <source>
        <dbReference type="EMBL" id="OJH38473.1"/>
    </source>
</evidence>
<dbReference type="STRING" id="83449.BON30_23570"/>
<dbReference type="Proteomes" id="UP000182229">
    <property type="component" value="Unassembled WGS sequence"/>
</dbReference>
<keyword evidence="3" id="KW-1185">Reference proteome</keyword>
<gene>
    <name evidence="2" type="ORF">BON30_23570</name>
</gene>
<feature type="domain" description="DUF3616" evidence="1">
    <location>
        <begin position="146"/>
        <end position="272"/>
    </location>
</feature>
<proteinExistence type="predicted"/>
<comment type="caution">
    <text evidence="2">The sequence shown here is derived from an EMBL/GenBank/DDBJ whole genome shotgun (WGS) entry which is preliminary data.</text>
</comment>
<dbReference type="EMBL" id="MPIN01000006">
    <property type="protein sequence ID" value="OJH38473.1"/>
    <property type="molecule type" value="Genomic_DNA"/>
</dbReference>
<organism evidence="2 3">
    <name type="scientific">Cystobacter ferrugineus</name>
    <dbReference type="NCBI Taxonomy" id="83449"/>
    <lineage>
        <taxon>Bacteria</taxon>
        <taxon>Pseudomonadati</taxon>
        <taxon>Myxococcota</taxon>
        <taxon>Myxococcia</taxon>
        <taxon>Myxococcales</taxon>
        <taxon>Cystobacterineae</taxon>
        <taxon>Archangiaceae</taxon>
        <taxon>Cystobacter</taxon>
    </lineage>
</organism>
<evidence type="ECO:0000259" key="1">
    <source>
        <dbReference type="Pfam" id="PF12275"/>
    </source>
</evidence>
<dbReference type="Pfam" id="PF12275">
    <property type="entry name" value="DUF3616"/>
    <property type="match status" value="1"/>
</dbReference>
<name>A0A1L9B8E0_9BACT</name>
<dbReference type="RefSeq" id="WP_071900974.1">
    <property type="nucleotide sequence ID" value="NZ_MPIN01000006.1"/>
</dbReference>
<dbReference type="SUPFAM" id="SSF101898">
    <property type="entry name" value="NHL repeat"/>
    <property type="match status" value="1"/>
</dbReference>
<reference evidence="3" key="1">
    <citation type="submission" date="2016-11" db="EMBL/GenBank/DDBJ databases">
        <authorList>
            <person name="Shukria A."/>
            <person name="Stevens D.C."/>
        </authorList>
    </citation>
    <scope>NUCLEOTIDE SEQUENCE [LARGE SCALE GENOMIC DNA]</scope>
    <source>
        <strain evidence="3">Cbfe23</strain>
    </source>
</reference>
<evidence type="ECO:0000313" key="3">
    <source>
        <dbReference type="Proteomes" id="UP000182229"/>
    </source>
</evidence>
<dbReference type="AlphaFoldDB" id="A0A1L9B8E0"/>
<reference evidence="2 3" key="2">
    <citation type="submission" date="2016-12" db="EMBL/GenBank/DDBJ databases">
        <title>Draft Genome Sequence of Cystobacter ferrugineus Strain Cbfe23.</title>
        <authorList>
            <person name="Akbar S."/>
            <person name="Dowd S.E."/>
            <person name="Stevens D.C."/>
        </authorList>
    </citation>
    <scope>NUCLEOTIDE SEQUENCE [LARGE SCALE GENOMIC DNA]</scope>
    <source>
        <strain evidence="2 3">Cbfe23</strain>
    </source>
</reference>
<dbReference type="InterPro" id="IPR022060">
    <property type="entry name" value="DUF3616"/>
</dbReference>
<accession>A0A1L9B8E0</accession>
<sequence length="335" mass="35737">MFTTSLLLTTFLGAAPATPTPPPSPPATRKVVTFEGTCDASGAVELKGGLFLVGDDENNVLRVYDGNTGGPPVQTFDLSSALGLPAGKKQAPETDIEAATPLPPLSFWMTSHGRKSSGKLDTNRFRFFATRTSEDGKDVRLEGKPYTRLLDELLAAPQLAPFGLAPASQKAPKEEGGLNIEGLTVMEDGKSFLIGFRNPRPQGKALAVTLLNPLELLQGKPARLGPALLLDLGGQGIRSMSRWRGRYLIIGGSASGSEGSRLFVWDGKAERPTVVTGADFTGLNPEAFVSYEDKDEILVLSDDGTHLIDGVECKRLKDSASKRFRGVWISPATTP</sequence>
<dbReference type="OrthoDB" id="5560405at2"/>